<dbReference type="GO" id="GO:0034728">
    <property type="term" value="P:nucleosome organization"/>
    <property type="evidence" value="ECO:0007669"/>
    <property type="project" value="TreeGrafter"/>
</dbReference>
<keyword evidence="7" id="KW-0067">ATP-binding</keyword>
<dbReference type="OrthoDB" id="5857104at2759"/>
<dbReference type="Pfam" id="PF09111">
    <property type="entry name" value="SLIDE"/>
    <property type="match status" value="1"/>
</dbReference>
<dbReference type="InterPro" id="IPR049730">
    <property type="entry name" value="SNF2/RAD54-like_C"/>
</dbReference>
<dbReference type="GO" id="GO:0042393">
    <property type="term" value="F:histone binding"/>
    <property type="evidence" value="ECO:0007669"/>
    <property type="project" value="TreeGrafter"/>
</dbReference>
<evidence type="ECO:0000259" key="13">
    <source>
        <dbReference type="PROSITE" id="PS51192"/>
    </source>
</evidence>
<dbReference type="GO" id="GO:0003677">
    <property type="term" value="F:DNA binding"/>
    <property type="evidence" value="ECO:0007669"/>
    <property type="project" value="InterPro"/>
</dbReference>
<dbReference type="Gene3D" id="1.10.10.60">
    <property type="entry name" value="Homeodomain-like"/>
    <property type="match status" value="2"/>
</dbReference>
<keyword evidence="3" id="KW-0677">Repeat</keyword>
<dbReference type="VEuPathDB" id="FungiDB:DFL_005507"/>
<keyword evidence="11" id="KW-0539">Nucleus</keyword>
<dbReference type="SMART" id="SM00487">
    <property type="entry name" value="DEXDc"/>
    <property type="match status" value="1"/>
</dbReference>
<dbReference type="Pfam" id="PF00271">
    <property type="entry name" value="Helicase_C"/>
    <property type="match status" value="1"/>
</dbReference>
<feature type="compositionally biased region" description="Polar residues" evidence="12">
    <location>
        <begin position="1154"/>
        <end position="1163"/>
    </location>
</feature>
<keyword evidence="9" id="KW-0805">Transcription regulation</keyword>
<dbReference type="GO" id="GO:0140658">
    <property type="term" value="F:ATP-dependent chromatin remodeler activity"/>
    <property type="evidence" value="ECO:0007669"/>
    <property type="project" value="TreeGrafter"/>
</dbReference>
<evidence type="ECO:0000313" key="16">
    <source>
        <dbReference type="Proteomes" id="UP000283090"/>
    </source>
</evidence>
<feature type="compositionally biased region" description="Acidic residues" evidence="12">
    <location>
        <begin position="28"/>
        <end position="50"/>
    </location>
</feature>
<keyword evidence="10" id="KW-0804">Transcription</keyword>
<dbReference type="InterPro" id="IPR000330">
    <property type="entry name" value="SNF2_N"/>
</dbReference>
<dbReference type="SMART" id="SM00717">
    <property type="entry name" value="SANT"/>
    <property type="match status" value="2"/>
</dbReference>
<proteinExistence type="inferred from homology"/>
<keyword evidence="4" id="KW-0547">Nucleotide-binding</keyword>
<reference evidence="15 16" key="1">
    <citation type="submission" date="2019-01" db="EMBL/GenBank/DDBJ databases">
        <title>Intercellular communication is required for trap formation in the nematode-trapping fungus Duddingtonia flagrans.</title>
        <authorList>
            <person name="Youssar L."/>
            <person name="Wernet V."/>
            <person name="Hensel N."/>
            <person name="Hildebrandt H.-G."/>
            <person name="Fischer R."/>
        </authorList>
    </citation>
    <scope>NUCLEOTIDE SEQUENCE [LARGE SCALE GENOMIC DNA]</scope>
    <source>
        <strain evidence="15 16">CBS H-5679</strain>
    </source>
</reference>
<feature type="region of interest" description="Disordered" evidence="12">
    <location>
        <begin position="124"/>
        <end position="148"/>
    </location>
</feature>
<dbReference type="GO" id="GO:0016887">
    <property type="term" value="F:ATP hydrolysis activity"/>
    <property type="evidence" value="ECO:0007669"/>
    <property type="project" value="TreeGrafter"/>
</dbReference>
<evidence type="ECO:0000256" key="1">
    <source>
        <dbReference type="ARBA" id="ARBA00004123"/>
    </source>
</evidence>
<evidence type="ECO:0000256" key="5">
    <source>
        <dbReference type="ARBA" id="ARBA00022801"/>
    </source>
</evidence>
<dbReference type="FunFam" id="3.40.50.300:FF:000082">
    <property type="entry name" value="ISWI chromatin remodeling complex ATPase ISW1"/>
    <property type="match status" value="1"/>
</dbReference>
<comment type="caution">
    <text evidence="15">The sequence shown here is derived from an EMBL/GenBank/DDBJ whole genome shotgun (WGS) entry which is preliminary data.</text>
</comment>
<dbReference type="FunFam" id="3.40.50.10810:FF:000002">
    <property type="entry name" value="ISWI chromatin-remodeling complex ATPase CHR11 isoform A"/>
    <property type="match status" value="1"/>
</dbReference>
<dbReference type="PANTHER" id="PTHR45623:SF49">
    <property type="entry name" value="SWI_SNF-RELATED MATRIX-ASSOCIATED ACTIN-DEPENDENT REGULATOR OF CHROMATIN SUBFAMILY A MEMBER 5"/>
    <property type="match status" value="1"/>
</dbReference>
<dbReference type="Gene3D" id="1.10.1040.30">
    <property type="entry name" value="ISWI, HAND domain"/>
    <property type="match status" value="1"/>
</dbReference>
<dbReference type="CDD" id="cd17997">
    <property type="entry name" value="DEXHc_SMARCA1_SMARCA5"/>
    <property type="match status" value="1"/>
</dbReference>
<evidence type="ECO:0000256" key="11">
    <source>
        <dbReference type="ARBA" id="ARBA00023242"/>
    </source>
</evidence>
<dbReference type="GO" id="GO:0005524">
    <property type="term" value="F:ATP binding"/>
    <property type="evidence" value="ECO:0007669"/>
    <property type="project" value="UniProtKB-KW"/>
</dbReference>
<dbReference type="InterPro" id="IPR009057">
    <property type="entry name" value="Homeodomain-like_sf"/>
</dbReference>
<dbReference type="GO" id="GO:0031491">
    <property type="term" value="F:nucleosome binding"/>
    <property type="evidence" value="ECO:0007669"/>
    <property type="project" value="InterPro"/>
</dbReference>
<protein>
    <recommendedName>
        <fullName evidence="17">Chromatin remodelling complex ATPase chain ISW1</fullName>
    </recommendedName>
</protein>
<dbReference type="Pfam" id="PF09110">
    <property type="entry name" value="HAND"/>
    <property type="match status" value="1"/>
</dbReference>
<evidence type="ECO:0000256" key="12">
    <source>
        <dbReference type="SAM" id="MobiDB-lite"/>
    </source>
</evidence>
<keyword evidence="5" id="KW-0378">Hydrolase</keyword>
<evidence type="ECO:0000256" key="6">
    <source>
        <dbReference type="ARBA" id="ARBA00022806"/>
    </source>
</evidence>
<dbReference type="PANTHER" id="PTHR45623">
    <property type="entry name" value="CHROMODOMAIN-HELICASE-DNA-BINDING PROTEIN 3-RELATED-RELATED"/>
    <property type="match status" value="1"/>
</dbReference>
<dbReference type="InterPro" id="IPR001650">
    <property type="entry name" value="Helicase_C-like"/>
</dbReference>
<sequence>MAKAKSRSKPASEDEEMVRDEDVPMNDAESESPVDSEGEEQADDEDDEDAAQPINKRQRRTEINNERRKHFGRQKEDLQSAKYSDSAKRFAYLIGLTDLFRHFIGLNPELAKAVELADVINKNKKKGRNSSAATGSRTRRTEKEEDAELLEDEINADDSEQHTIFSESPSYIQGQMRDYQVAGLNWLISLHENGISGILADEMGLGKTLQTISFVGYLRFIQDIKGPHLVIVPKSTLDNWKREFARWIPEIHTLVLQGAKDERQELINQRLLTQDFDVCITSYEMVMREKHHLKKFAWKYIIVDEAHRIKNEESSLSKIVRMFESRGRLLITGTPLQNNLHELWALLNFLLPDVFSSSEAFDEWFESSGHDQDTVVLQLHKVLRPFLLRRVKADVEKSLLPKKECNLYVGMSDMQIKQYRNILEKDIDALNGQSMGKRESKTRLLNIVMQLRKCCNHPYLFDGAEPGPPYTTDEHLVFNSGKMVVLDKLLKRMQEKGSRVLIFSQMSRVLDILEDYCMFREFKYNRIDGSTAHEDRIAAIDEYNKPGSEKFIFLLTTRAGGLGINLTTADIVVLYDSDWNPQADLQAMDRAHRIGQTKQVHVYRFITENAIEEKIIERAAQKLRLDQLVIQQGRAQPATKAASTGEDLLGIIQHGAQQIMDKATAKDGSKGTIDDDEDIDAYINKGTEKTEKMKAKFSTMGLEDVQRFNSDSAYEWNGQDFQKRDTRLNFNWINPAKRERKEQVYSVDKYYSTILNPKVPKGEQKPRAPRPPTQIRIQDHQFYPHRLVQLQEQETAYYRKTIGYKIPGVESDDDLRKDDRELEQMEIDNAVPLTEEEIAEKERLAEQGFYDWSRRDYQQFVNLSARYGRKALDSIAAEMDKEPKQVRAYAKVFWERYTEIDGYDRAIQTIVAGEERSEKTRKQQENLRTKIEQYRVPLQQMKINYSVSTTNKKIYTEEEDRFLLVQLDKYGLESENLYESIQNDIRDCPLFRFDWFFLSRTPAELSRRCQTLLTTVDREFDPKSKAIEDEEEPKLGKKGTKGSGKTSRQRSVEDDDETGPPAKKGKTTNGVAGNGKGPKNKNIDQVKTGASSKAASNTTSRATSIGSNSDVGGSSKPGPKPKGKANGTASKASTPWLEQGNNKERKQPPVIARNPSSRLSQPTIAGPQRADHQVDLTAVTPLSATELPGSTVHATHTNRTLKIARDGSRREFDDILIFIYIYFLVWPLPTQECGQFRQTITSSNITVQRQY</sequence>
<dbReference type="SUPFAM" id="SSF101224">
    <property type="entry name" value="HAND domain of the nucleosome remodeling ATPase ISWI"/>
    <property type="match status" value="1"/>
</dbReference>
<feature type="domain" description="Helicase ATP-binding" evidence="13">
    <location>
        <begin position="188"/>
        <end position="353"/>
    </location>
</feature>
<keyword evidence="6" id="KW-0347">Helicase</keyword>
<evidence type="ECO:0000256" key="2">
    <source>
        <dbReference type="ARBA" id="ARBA00009687"/>
    </source>
</evidence>
<dbReference type="GO" id="GO:0045944">
    <property type="term" value="P:positive regulation of transcription by RNA polymerase II"/>
    <property type="evidence" value="ECO:0007669"/>
    <property type="project" value="UniProtKB-ARBA"/>
</dbReference>
<organism evidence="15 16">
    <name type="scientific">Arthrobotrys flagrans</name>
    <name type="common">Nematode-trapping fungus</name>
    <name type="synonym">Trichothecium flagrans</name>
    <dbReference type="NCBI Taxonomy" id="97331"/>
    <lineage>
        <taxon>Eukaryota</taxon>
        <taxon>Fungi</taxon>
        <taxon>Dikarya</taxon>
        <taxon>Ascomycota</taxon>
        <taxon>Pezizomycotina</taxon>
        <taxon>Orbiliomycetes</taxon>
        <taxon>Orbiliales</taxon>
        <taxon>Orbiliaceae</taxon>
        <taxon>Arthrobotrys</taxon>
    </lineage>
</organism>
<dbReference type="AlphaFoldDB" id="A0A436ZXU2"/>
<dbReference type="PROSITE" id="PS51192">
    <property type="entry name" value="HELICASE_ATP_BIND_1"/>
    <property type="match status" value="1"/>
</dbReference>
<dbReference type="Gene3D" id="3.40.50.300">
    <property type="entry name" value="P-loop containing nucleotide triphosphate hydrolases"/>
    <property type="match status" value="1"/>
</dbReference>
<dbReference type="Gene3D" id="3.40.50.10810">
    <property type="entry name" value="Tandem AAA-ATPase domain"/>
    <property type="match status" value="1"/>
</dbReference>
<dbReference type="InterPro" id="IPR038718">
    <property type="entry name" value="SNF2-like_sf"/>
</dbReference>
<dbReference type="FunFam" id="1.10.10.60:FF:000234">
    <property type="entry name" value="ISWI chromatin-remodeling complex ATPase ISW2"/>
    <property type="match status" value="1"/>
</dbReference>
<dbReference type="InterPro" id="IPR014001">
    <property type="entry name" value="Helicase_ATP-bd"/>
</dbReference>
<evidence type="ECO:0000256" key="8">
    <source>
        <dbReference type="ARBA" id="ARBA00022853"/>
    </source>
</evidence>
<dbReference type="STRING" id="97331.A0A436ZXU2"/>
<feature type="region of interest" description="Disordered" evidence="12">
    <location>
        <begin position="1"/>
        <end position="82"/>
    </location>
</feature>
<comment type="subcellular location">
    <subcellularLocation>
        <location evidence="1">Nucleus</location>
    </subcellularLocation>
</comment>
<evidence type="ECO:0000313" key="15">
    <source>
        <dbReference type="EMBL" id="RVD83729.1"/>
    </source>
</evidence>
<evidence type="ECO:0000256" key="9">
    <source>
        <dbReference type="ARBA" id="ARBA00023015"/>
    </source>
</evidence>
<feature type="region of interest" description="Disordered" evidence="12">
    <location>
        <begin position="1024"/>
        <end position="1169"/>
    </location>
</feature>
<dbReference type="GO" id="GO:0000785">
    <property type="term" value="C:chromatin"/>
    <property type="evidence" value="ECO:0007669"/>
    <property type="project" value="TreeGrafter"/>
</dbReference>
<dbReference type="InterPro" id="IPR027417">
    <property type="entry name" value="P-loop_NTPase"/>
</dbReference>
<dbReference type="PROSITE" id="PS51194">
    <property type="entry name" value="HELICASE_CTER"/>
    <property type="match status" value="1"/>
</dbReference>
<gene>
    <name evidence="15" type="ORF">DFL_005507</name>
</gene>
<comment type="similarity">
    <text evidence="2">Belongs to the SNF2/RAD54 helicase family. ISWI subfamily.</text>
</comment>
<dbReference type="InterPro" id="IPR015194">
    <property type="entry name" value="ISWI_HAND-dom"/>
</dbReference>
<dbReference type="SMART" id="SM00490">
    <property type="entry name" value="HELICc"/>
    <property type="match status" value="1"/>
</dbReference>
<dbReference type="GO" id="GO:0004386">
    <property type="term" value="F:helicase activity"/>
    <property type="evidence" value="ECO:0007669"/>
    <property type="project" value="UniProtKB-KW"/>
</dbReference>
<dbReference type="EMBL" id="SAEB01000007">
    <property type="protein sequence ID" value="RVD83729.1"/>
    <property type="molecule type" value="Genomic_DNA"/>
</dbReference>
<dbReference type="Pfam" id="PF00176">
    <property type="entry name" value="SNF2-rel_dom"/>
    <property type="match status" value="1"/>
</dbReference>
<dbReference type="RefSeq" id="XP_067489273.1">
    <property type="nucleotide sequence ID" value="XM_067634777.1"/>
</dbReference>
<keyword evidence="16" id="KW-1185">Reference proteome</keyword>
<accession>A0A436ZXU2</accession>
<evidence type="ECO:0000259" key="14">
    <source>
        <dbReference type="PROSITE" id="PS51194"/>
    </source>
</evidence>
<dbReference type="CDD" id="cd18793">
    <property type="entry name" value="SF2_C_SNF"/>
    <property type="match status" value="1"/>
</dbReference>
<feature type="compositionally biased region" description="Polar residues" evidence="12">
    <location>
        <begin position="1083"/>
        <end position="1111"/>
    </location>
</feature>
<name>A0A436ZXU2_ARTFL</name>
<dbReference type="InterPro" id="IPR015195">
    <property type="entry name" value="SLIDE"/>
</dbReference>
<dbReference type="SUPFAM" id="SSF46689">
    <property type="entry name" value="Homeodomain-like"/>
    <property type="match status" value="2"/>
</dbReference>
<evidence type="ECO:0000256" key="4">
    <source>
        <dbReference type="ARBA" id="ARBA00022741"/>
    </source>
</evidence>
<dbReference type="InterPro" id="IPR001005">
    <property type="entry name" value="SANT/Myb"/>
</dbReference>
<dbReference type="InterPro" id="IPR044754">
    <property type="entry name" value="Isw1/2_DEXHc"/>
</dbReference>
<keyword evidence="8" id="KW-0156">Chromatin regulator</keyword>
<dbReference type="Proteomes" id="UP000283090">
    <property type="component" value="Unassembled WGS sequence"/>
</dbReference>
<evidence type="ECO:0000256" key="3">
    <source>
        <dbReference type="ARBA" id="ARBA00022737"/>
    </source>
</evidence>
<evidence type="ECO:0008006" key="17">
    <source>
        <dbReference type="Google" id="ProtNLM"/>
    </source>
</evidence>
<dbReference type="GO" id="GO:0005634">
    <property type="term" value="C:nucleus"/>
    <property type="evidence" value="ECO:0007669"/>
    <property type="project" value="UniProtKB-SubCell"/>
</dbReference>
<dbReference type="SUPFAM" id="SSF52540">
    <property type="entry name" value="P-loop containing nucleoside triphosphate hydrolases"/>
    <property type="match status" value="2"/>
</dbReference>
<evidence type="ECO:0000256" key="7">
    <source>
        <dbReference type="ARBA" id="ARBA00022840"/>
    </source>
</evidence>
<evidence type="ECO:0000256" key="10">
    <source>
        <dbReference type="ARBA" id="ARBA00023163"/>
    </source>
</evidence>
<feature type="domain" description="Helicase C-terminal" evidence="14">
    <location>
        <begin position="485"/>
        <end position="636"/>
    </location>
</feature>
<dbReference type="GeneID" id="93587818"/>
<dbReference type="InterPro" id="IPR036306">
    <property type="entry name" value="ISWI_HAND-dom_sf"/>
</dbReference>